<protein>
    <submittedName>
        <fullName evidence="1">Uncharacterized protein</fullName>
    </submittedName>
</protein>
<organism evidence="1 2">
    <name type="scientific">Bacillus swezeyi</name>
    <dbReference type="NCBI Taxonomy" id="1925020"/>
    <lineage>
        <taxon>Bacteria</taxon>
        <taxon>Bacillati</taxon>
        <taxon>Bacillota</taxon>
        <taxon>Bacilli</taxon>
        <taxon>Bacillales</taxon>
        <taxon>Bacillaceae</taxon>
        <taxon>Bacillus</taxon>
    </lineage>
</organism>
<evidence type="ECO:0000313" key="2">
    <source>
        <dbReference type="Proteomes" id="UP000187367"/>
    </source>
</evidence>
<proteinExistence type="predicted"/>
<evidence type="ECO:0000313" key="1">
    <source>
        <dbReference type="EMBL" id="OMI07591.1"/>
    </source>
</evidence>
<sequence>MFSGLAILKHIDFREYMLTKVLCEIKPFYKIKGNSTEKGGRNVKKKIRLFIVFIADACFLAPYECLPEHYLLKYLVF</sequence>
<dbReference type="AlphaFoldDB" id="A0A1R1QSG9"/>
<accession>A0A1R1RJG0</accession>
<reference evidence="1 2" key="1">
    <citation type="submission" date="2017-01" db="EMBL/GenBank/DDBJ databases">
        <title>Bacillus phylogenomics.</title>
        <authorList>
            <person name="Dunlap C."/>
        </authorList>
    </citation>
    <scope>NUCLEOTIDE SEQUENCE [LARGE SCALE GENOMIC DNA]</scope>
    <source>
        <strain evidence="1 2">NRRL B-41282</strain>
    </source>
</reference>
<accession>A0A1R1QSG9</accession>
<dbReference type="Proteomes" id="UP000187367">
    <property type="component" value="Unassembled WGS sequence"/>
</dbReference>
<name>A0A1R1QSG9_9BACI</name>
<keyword evidence="2" id="KW-1185">Reference proteome</keyword>
<gene>
    <name evidence="1" type="ORF">BW143_06830</name>
</gene>
<dbReference type="EMBL" id="MTJL01000010">
    <property type="protein sequence ID" value="OMI07591.1"/>
    <property type="molecule type" value="Genomic_DNA"/>
</dbReference>
<comment type="caution">
    <text evidence="1">The sequence shown here is derived from an EMBL/GenBank/DDBJ whole genome shotgun (WGS) entry which is preliminary data.</text>
</comment>